<reference evidence="2" key="1">
    <citation type="journal article" date="2007" name="Plant Cell">
        <title>Dothideomycete-plant interactions illuminated by genome sequencing and EST analysis of the wheat pathogen Stagonospora nodorum.</title>
        <authorList>
            <person name="Hane J.K."/>
            <person name="Lowe R.G."/>
            <person name="Solomon P.S."/>
            <person name="Tan K.C."/>
            <person name="Schoch C.L."/>
            <person name="Spatafora J.W."/>
            <person name="Crous P.W."/>
            <person name="Kodira C."/>
            <person name="Birren B.W."/>
            <person name="Galagan J.E."/>
            <person name="Torriani S.F."/>
            <person name="McDonald B.A."/>
            <person name="Oliver R.P."/>
        </authorList>
    </citation>
    <scope>NUCLEOTIDE SEQUENCE [LARGE SCALE GENOMIC DNA]</scope>
    <source>
        <strain evidence="2">SN15 / ATCC MYA-4574 / FGSC 10173</strain>
    </source>
</reference>
<evidence type="ECO:0000313" key="1">
    <source>
        <dbReference type="EMBL" id="EAT86767.1"/>
    </source>
</evidence>
<dbReference type="Proteomes" id="UP000001055">
    <property type="component" value="Unassembled WGS sequence"/>
</dbReference>
<gene>
    <name evidence="1" type="ORF">SNOG_05703</name>
</gene>
<dbReference type="InParanoid" id="Q0URB1"/>
<dbReference type="GeneID" id="5972976"/>
<dbReference type="VEuPathDB" id="FungiDB:JI435_057030"/>
<name>Q0URB1_PHANO</name>
<evidence type="ECO:0000313" key="2">
    <source>
        <dbReference type="Proteomes" id="UP000001055"/>
    </source>
</evidence>
<dbReference type="AlphaFoldDB" id="Q0URB1"/>
<dbReference type="HOGENOM" id="CLU_2427784_0_0_1"/>
<organism evidence="1 2">
    <name type="scientific">Phaeosphaeria nodorum (strain SN15 / ATCC MYA-4574 / FGSC 10173)</name>
    <name type="common">Glume blotch fungus</name>
    <name type="synonym">Parastagonospora nodorum</name>
    <dbReference type="NCBI Taxonomy" id="321614"/>
    <lineage>
        <taxon>Eukaryota</taxon>
        <taxon>Fungi</taxon>
        <taxon>Dikarya</taxon>
        <taxon>Ascomycota</taxon>
        <taxon>Pezizomycotina</taxon>
        <taxon>Dothideomycetes</taxon>
        <taxon>Pleosporomycetidae</taxon>
        <taxon>Pleosporales</taxon>
        <taxon>Pleosporineae</taxon>
        <taxon>Phaeosphaeriaceae</taxon>
        <taxon>Parastagonospora</taxon>
    </lineage>
</organism>
<proteinExistence type="predicted"/>
<protein>
    <submittedName>
        <fullName evidence="1">Uncharacterized protein</fullName>
    </submittedName>
</protein>
<dbReference type="RefSeq" id="XP_001796099.1">
    <property type="nucleotide sequence ID" value="XM_001796047.1"/>
</dbReference>
<accession>Q0URB1</accession>
<dbReference type="EMBL" id="CH445332">
    <property type="protein sequence ID" value="EAT86767.1"/>
    <property type="molecule type" value="Genomic_DNA"/>
</dbReference>
<dbReference type="KEGG" id="pno:SNOG_05703"/>
<sequence length="91" mass="9939">MAPPVSRAPVMQDFLAQGIIHHHRAVKVLIGEHDRVVDVPVLHMRKVANAVVKSAFQSSEILLVSAHRTTLGIGRSKKYVLLVSAPIRATT</sequence>